<dbReference type="PROSITE" id="PS51257">
    <property type="entry name" value="PROKAR_LIPOPROTEIN"/>
    <property type="match status" value="1"/>
</dbReference>
<feature type="compositionally biased region" description="Polar residues" evidence="1">
    <location>
        <begin position="398"/>
        <end position="412"/>
    </location>
</feature>
<feature type="signal peptide" evidence="2">
    <location>
        <begin position="1"/>
        <end position="22"/>
    </location>
</feature>
<feature type="compositionally biased region" description="Low complexity" evidence="1">
    <location>
        <begin position="32"/>
        <end position="42"/>
    </location>
</feature>
<feature type="compositionally biased region" description="Polar residues" evidence="1">
    <location>
        <begin position="422"/>
        <end position="434"/>
    </location>
</feature>
<feature type="compositionally biased region" description="Polar residues" evidence="1">
    <location>
        <begin position="65"/>
        <end position="91"/>
    </location>
</feature>
<dbReference type="Proteomes" id="UP000008711">
    <property type="component" value="Unassembled WGS sequence"/>
</dbReference>
<dbReference type="AlphaFoldDB" id="B3P9E9"/>
<feature type="compositionally biased region" description="Polar residues" evidence="1">
    <location>
        <begin position="184"/>
        <end position="196"/>
    </location>
</feature>
<keyword evidence="4" id="KW-1185">Reference proteome</keyword>
<reference evidence="3 4" key="1">
    <citation type="journal article" date="2007" name="Nature">
        <title>Evolution of genes and genomes on the Drosophila phylogeny.</title>
        <authorList>
            <consortium name="Drosophila 12 Genomes Consortium"/>
            <person name="Clark A.G."/>
            <person name="Eisen M.B."/>
            <person name="Smith D.R."/>
            <person name="Bergman C.M."/>
            <person name="Oliver B."/>
            <person name="Markow T.A."/>
            <person name="Kaufman T.C."/>
            <person name="Kellis M."/>
            <person name="Gelbart W."/>
            <person name="Iyer V.N."/>
            <person name="Pollard D.A."/>
            <person name="Sackton T.B."/>
            <person name="Larracuente A.M."/>
            <person name="Singh N.D."/>
            <person name="Abad J.P."/>
            <person name="Abt D.N."/>
            <person name="Adryan B."/>
            <person name="Aguade M."/>
            <person name="Akashi H."/>
            <person name="Anderson W.W."/>
            <person name="Aquadro C.F."/>
            <person name="Ardell D.H."/>
            <person name="Arguello R."/>
            <person name="Artieri C.G."/>
            <person name="Barbash D.A."/>
            <person name="Barker D."/>
            <person name="Barsanti P."/>
            <person name="Batterham P."/>
            <person name="Batzoglou S."/>
            <person name="Begun D."/>
            <person name="Bhutkar A."/>
            <person name="Blanco E."/>
            <person name="Bosak S.A."/>
            <person name="Bradley R.K."/>
            <person name="Brand A.D."/>
            <person name="Brent M.R."/>
            <person name="Brooks A.N."/>
            <person name="Brown R.H."/>
            <person name="Butlin R.K."/>
            <person name="Caggese C."/>
            <person name="Calvi B.R."/>
            <person name="Bernardo de Carvalho A."/>
            <person name="Caspi A."/>
            <person name="Castrezana S."/>
            <person name="Celniker S.E."/>
            <person name="Chang J.L."/>
            <person name="Chapple C."/>
            <person name="Chatterji S."/>
            <person name="Chinwalla A."/>
            <person name="Civetta A."/>
            <person name="Clifton S.W."/>
            <person name="Comeron J.M."/>
            <person name="Costello J.C."/>
            <person name="Coyne J.A."/>
            <person name="Daub J."/>
            <person name="David R.G."/>
            <person name="Delcher A.L."/>
            <person name="Delehaunty K."/>
            <person name="Do C.B."/>
            <person name="Ebling H."/>
            <person name="Edwards K."/>
            <person name="Eickbush T."/>
            <person name="Evans J.D."/>
            <person name="Filipski A."/>
            <person name="Findeiss S."/>
            <person name="Freyhult E."/>
            <person name="Fulton L."/>
            <person name="Fulton R."/>
            <person name="Garcia A.C."/>
            <person name="Gardiner A."/>
            <person name="Garfield D.A."/>
            <person name="Garvin B.E."/>
            <person name="Gibson G."/>
            <person name="Gilbert D."/>
            <person name="Gnerre S."/>
            <person name="Godfrey J."/>
            <person name="Good R."/>
            <person name="Gotea V."/>
            <person name="Gravely B."/>
            <person name="Greenberg A.J."/>
            <person name="Griffiths-Jones S."/>
            <person name="Gross S."/>
            <person name="Guigo R."/>
            <person name="Gustafson E.A."/>
            <person name="Haerty W."/>
            <person name="Hahn M.W."/>
            <person name="Halligan D.L."/>
            <person name="Halpern A.L."/>
            <person name="Halter G.M."/>
            <person name="Han M.V."/>
            <person name="Heger A."/>
            <person name="Hillier L."/>
            <person name="Hinrichs A.S."/>
            <person name="Holmes I."/>
            <person name="Hoskins R.A."/>
            <person name="Hubisz M.J."/>
            <person name="Hultmark D."/>
            <person name="Huntley M.A."/>
            <person name="Jaffe D.B."/>
            <person name="Jagadeeshan S."/>
            <person name="Jeck W.R."/>
            <person name="Johnson J."/>
            <person name="Jones C.D."/>
            <person name="Jordan W.C."/>
            <person name="Karpen G.H."/>
            <person name="Kataoka E."/>
            <person name="Keightley P.D."/>
            <person name="Kheradpour P."/>
            <person name="Kirkness E.F."/>
            <person name="Koerich L.B."/>
            <person name="Kristiansen K."/>
            <person name="Kudrna D."/>
            <person name="Kulathinal R.J."/>
            <person name="Kumar S."/>
            <person name="Kwok R."/>
            <person name="Lander E."/>
            <person name="Langley C.H."/>
            <person name="Lapoint R."/>
            <person name="Lazzaro B.P."/>
            <person name="Lee S.J."/>
            <person name="Levesque L."/>
            <person name="Li R."/>
            <person name="Lin C.F."/>
            <person name="Lin M.F."/>
            <person name="Lindblad-Toh K."/>
            <person name="Llopart A."/>
            <person name="Long M."/>
            <person name="Low L."/>
            <person name="Lozovsky E."/>
            <person name="Lu J."/>
            <person name="Luo M."/>
            <person name="Machado C.A."/>
            <person name="Makalowski W."/>
            <person name="Marzo M."/>
            <person name="Matsuda M."/>
            <person name="Matzkin L."/>
            <person name="McAllister B."/>
            <person name="McBride C.S."/>
            <person name="McKernan B."/>
            <person name="McKernan K."/>
            <person name="Mendez-Lago M."/>
            <person name="Minx P."/>
            <person name="Mollenhauer M.U."/>
            <person name="Montooth K."/>
            <person name="Mount S.M."/>
            <person name="Mu X."/>
            <person name="Myers E."/>
            <person name="Negre B."/>
            <person name="Newfeld S."/>
            <person name="Nielsen R."/>
            <person name="Noor M.A."/>
            <person name="O'Grady P."/>
            <person name="Pachter L."/>
            <person name="Papaceit M."/>
            <person name="Parisi M.J."/>
            <person name="Parisi M."/>
            <person name="Parts L."/>
            <person name="Pedersen J.S."/>
            <person name="Pesole G."/>
            <person name="Phillippy A.M."/>
            <person name="Ponting C.P."/>
            <person name="Pop M."/>
            <person name="Porcelli D."/>
            <person name="Powell J.R."/>
            <person name="Prohaska S."/>
            <person name="Pruitt K."/>
            <person name="Puig M."/>
            <person name="Quesneville H."/>
            <person name="Ram K.R."/>
            <person name="Rand D."/>
            <person name="Rasmussen M.D."/>
            <person name="Reed L.K."/>
            <person name="Reenan R."/>
            <person name="Reily A."/>
            <person name="Remington K.A."/>
            <person name="Rieger T.T."/>
            <person name="Ritchie M.G."/>
            <person name="Robin C."/>
            <person name="Rogers Y.H."/>
            <person name="Rohde C."/>
            <person name="Rozas J."/>
            <person name="Rubenfield M.J."/>
            <person name="Ruiz A."/>
            <person name="Russo S."/>
            <person name="Salzberg S.L."/>
            <person name="Sanchez-Gracia A."/>
            <person name="Saranga D.J."/>
            <person name="Sato H."/>
            <person name="Schaeffer S.W."/>
            <person name="Schatz M.C."/>
            <person name="Schlenke T."/>
            <person name="Schwartz R."/>
            <person name="Segarra C."/>
            <person name="Singh R.S."/>
            <person name="Sirot L."/>
            <person name="Sirota M."/>
            <person name="Sisneros N.B."/>
            <person name="Smith C.D."/>
            <person name="Smith T.F."/>
            <person name="Spieth J."/>
            <person name="Stage D.E."/>
            <person name="Stark A."/>
            <person name="Stephan W."/>
            <person name="Strausberg R.L."/>
            <person name="Strempel S."/>
            <person name="Sturgill D."/>
            <person name="Sutton G."/>
            <person name="Sutton G.G."/>
            <person name="Tao W."/>
            <person name="Teichmann S."/>
            <person name="Tobari Y.N."/>
            <person name="Tomimura Y."/>
            <person name="Tsolas J.M."/>
            <person name="Valente V.L."/>
            <person name="Venter E."/>
            <person name="Venter J.C."/>
            <person name="Vicario S."/>
            <person name="Vieira F.G."/>
            <person name="Vilella A.J."/>
            <person name="Villasante A."/>
            <person name="Walenz B."/>
            <person name="Wang J."/>
            <person name="Wasserman M."/>
            <person name="Watts T."/>
            <person name="Wilson D."/>
            <person name="Wilson R.K."/>
            <person name="Wing R.A."/>
            <person name="Wolfner M.F."/>
            <person name="Wong A."/>
            <person name="Wong G.K."/>
            <person name="Wu C.I."/>
            <person name="Wu G."/>
            <person name="Yamamoto D."/>
            <person name="Yang H.P."/>
            <person name="Yang S.P."/>
            <person name="Yorke J.A."/>
            <person name="Yoshida K."/>
            <person name="Zdobnov E."/>
            <person name="Zhang P."/>
            <person name="Zhang Y."/>
            <person name="Zimin A.V."/>
            <person name="Baldwin J."/>
            <person name="Abdouelleil A."/>
            <person name="Abdulkadir J."/>
            <person name="Abebe A."/>
            <person name="Abera B."/>
            <person name="Abreu J."/>
            <person name="Acer S.C."/>
            <person name="Aftuck L."/>
            <person name="Alexander A."/>
            <person name="An P."/>
            <person name="Anderson E."/>
            <person name="Anderson S."/>
            <person name="Arachi H."/>
            <person name="Azer M."/>
            <person name="Bachantsang P."/>
            <person name="Barry A."/>
            <person name="Bayul T."/>
            <person name="Berlin A."/>
            <person name="Bessette D."/>
            <person name="Bloom T."/>
            <person name="Blye J."/>
            <person name="Boguslavskiy L."/>
            <person name="Bonnet C."/>
            <person name="Boukhgalter B."/>
            <person name="Bourzgui I."/>
            <person name="Brown A."/>
            <person name="Cahill P."/>
            <person name="Channer S."/>
            <person name="Cheshatsang Y."/>
            <person name="Chuda L."/>
            <person name="Citroen M."/>
            <person name="Collymore A."/>
            <person name="Cooke P."/>
            <person name="Costello M."/>
            <person name="D'Aco K."/>
            <person name="Daza R."/>
            <person name="De Haan G."/>
            <person name="DeGray S."/>
            <person name="DeMaso C."/>
            <person name="Dhargay N."/>
            <person name="Dooley K."/>
            <person name="Dooley E."/>
            <person name="Doricent M."/>
            <person name="Dorje P."/>
            <person name="Dorjee K."/>
            <person name="Dupes A."/>
            <person name="Elong R."/>
            <person name="Falk J."/>
            <person name="Farina A."/>
            <person name="Faro S."/>
            <person name="Ferguson D."/>
            <person name="Fisher S."/>
            <person name="Foley C.D."/>
            <person name="Franke A."/>
            <person name="Friedrich D."/>
            <person name="Gadbois L."/>
            <person name="Gearin G."/>
            <person name="Gearin C.R."/>
            <person name="Giannoukos G."/>
            <person name="Goode T."/>
            <person name="Graham J."/>
            <person name="Grandbois E."/>
            <person name="Grewal S."/>
            <person name="Gyaltsen K."/>
            <person name="Hafez N."/>
            <person name="Hagos B."/>
            <person name="Hall J."/>
            <person name="Henson C."/>
            <person name="Hollinger A."/>
            <person name="Honan T."/>
            <person name="Huard M.D."/>
            <person name="Hughes L."/>
            <person name="Hurhula B."/>
            <person name="Husby M.E."/>
            <person name="Kamat A."/>
            <person name="Kanga B."/>
            <person name="Kashin S."/>
            <person name="Khazanovich D."/>
            <person name="Kisner P."/>
            <person name="Lance K."/>
            <person name="Lara M."/>
            <person name="Lee W."/>
            <person name="Lennon N."/>
            <person name="Letendre F."/>
            <person name="LeVine R."/>
            <person name="Lipovsky A."/>
            <person name="Liu X."/>
            <person name="Liu J."/>
            <person name="Liu S."/>
            <person name="Lokyitsang T."/>
            <person name="Lokyitsang Y."/>
            <person name="Lubonja R."/>
            <person name="Lui A."/>
            <person name="MacDonald P."/>
            <person name="Magnisalis V."/>
            <person name="Maru K."/>
            <person name="Matthews C."/>
            <person name="McCusker W."/>
            <person name="McDonough S."/>
            <person name="Mehta T."/>
            <person name="Meldrim J."/>
            <person name="Meneus L."/>
            <person name="Mihai O."/>
            <person name="Mihalev A."/>
            <person name="Mihova T."/>
            <person name="Mittelman R."/>
            <person name="Mlenga V."/>
            <person name="Montmayeur A."/>
            <person name="Mulrain L."/>
            <person name="Navidi A."/>
            <person name="Naylor J."/>
            <person name="Negash T."/>
            <person name="Nguyen T."/>
            <person name="Nguyen N."/>
            <person name="Nicol R."/>
            <person name="Norbu C."/>
            <person name="Norbu N."/>
            <person name="Novod N."/>
            <person name="O'Neill B."/>
            <person name="Osman S."/>
            <person name="Markiewicz E."/>
            <person name="Oyono O.L."/>
            <person name="Patti C."/>
            <person name="Phunkhang P."/>
            <person name="Pierre F."/>
            <person name="Priest M."/>
            <person name="Raghuraman S."/>
            <person name="Rege F."/>
            <person name="Reyes R."/>
            <person name="Rise C."/>
            <person name="Rogov P."/>
            <person name="Ross K."/>
            <person name="Ryan E."/>
            <person name="Settipalli S."/>
            <person name="Shea T."/>
            <person name="Sherpa N."/>
            <person name="Shi L."/>
            <person name="Shih D."/>
            <person name="Sparrow T."/>
            <person name="Spaulding J."/>
            <person name="Stalker J."/>
            <person name="Stange-Thomann N."/>
            <person name="Stavropoulos S."/>
            <person name="Stone C."/>
            <person name="Strader C."/>
            <person name="Tesfaye S."/>
            <person name="Thomson T."/>
            <person name="Thoulutsang Y."/>
            <person name="Thoulutsang D."/>
            <person name="Topham K."/>
            <person name="Topping I."/>
            <person name="Tsamla T."/>
            <person name="Vassiliev H."/>
            <person name="Vo A."/>
            <person name="Wangchuk T."/>
            <person name="Wangdi T."/>
            <person name="Weiand M."/>
            <person name="Wilkinson J."/>
            <person name="Wilson A."/>
            <person name="Yadav S."/>
            <person name="Young G."/>
            <person name="Yu Q."/>
            <person name="Zembek L."/>
            <person name="Zhong D."/>
            <person name="Zimmer A."/>
            <person name="Zwirko Z."/>
            <person name="Jaffe D.B."/>
            <person name="Alvarez P."/>
            <person name="Brockman W."/>
            <person name="Butler J."/>
            <person name="Chin C."/>
            <person name="Gnerre S."/>
            <person name="Grabherr M."/>
            <person name="Kleber M."/>
            <person name="Mauceli E."/>
            <person name="MacCallum I."/>
        </authorList>
    </citation>
    <scope>NUCLEOTIDE SEQUENCE [LARGE SCALE GENOMIC DNA]</scope>
    <source>
        <strain evidence="3 4">TSC#14021-0224.01</strain>
    </source>
</reference>
<evidence type="ECO:0000256" key="2">
    <source>
        <dbReference type="SAM" id="SignalP"/>
    </source>
</evidence>
<feature type="compositionally biased region" description="Low complexity" evidence="1">
    <location>
        <begin position="222"/>
        <end position="245"/>
    </location>
</feature>
<evidence type="ECO:0000313" key="4">
    <source>
        <dbReference type="Proteomes" id="UP000008711"/>
    </source>
</evidence>
<evidence type="ECO:0000256" key="1">
    <source>
        <dbReference type="SAM" id="MobiDB-lite"/>
    </source>
</evidence>
<gene>
    <name evidence="3" type="primary">Dere\GG12836</name>
    <name evidence="3" type="synonym">dere_GLEANR_12889</name>
    <name evidence="3" type="synonym">GG12836</name>
    <name evidence="3" type="ORF">Dere_GG12836</name>
</gene>
<name>B3P9E9_DROER</name>
<feature type="region of interest" description="Disordered" evidence="1">
    <location>
        <begin position="180"/>
        <end position="247"/>
    </location>
</feature>
<feature type="compositionally biased region" description="Basic and acidic residues" evidence="1">
    <location>
        <begin position="92"/>
        <end position="101"/>
    </location>
</feature>
<feature type="chain" id="PRO_5006455587" evidence="2">
    <location>
        <begin position="23"/>
        <end position="444"/>
    </location>
</feature>
<organism evidence="3 4">
    <name type="scientific">Drosophila erecta</name>
    <name type="common">Fruit fly</name>
    <dbReference type="NCBI Taxonomy" id="7220"/>
    <lineage>
        <taxon>Eukaryota</taxon>
        <taxon>Metazoa</taxon>
        <taxon>Ecdysozoa</taxon>
        <taxon>Arthropoda</taxon>
        <taxon>Hexapoda</taxon>
        <taxon>Insecta</taxon>
        <taxon>Pterygota</taxon>
        <taxon>Neoptera</taxon>
        <taxon>Endopterygota</taxon>
        <taxon>Diptera</taxon>
        <taxon>Brachycera</taxon>
        <taxon>Muscomorpha</taxon>
        <taxon>Ephydroidea</taxon>
        <taxon>Drosophilidae</taxon>
        <taxon>Drosophila</taxon>
        <taxon>Sophophora</taxon>
    </lineage>
</organism>
<feature type="region of interest" description="Disordered" evidence="1">
    <location>
        <begin position="140"/>
        <end position="164"/>
    </location>
</feature>
<dbReference type="HOGENOM" id="CLU_617163_0_0_1"/>
<dbReference type="eggNOG" id="ENOG502TBJ7">
    <property type="taxonomic scope" value="Eukaryota"/>
</dbReference>
<feature type="region of interest" description="Disordered" evidence="1">
    <location>
        <begin position="384"/>
        <end position="444"/>
    </location>
</feature>
<feature type="compositionally biased region" description="Low complexity" evidence="1">
    <location>
        <begin position="108"/>
        <end position="122"/>
    </location>
</feature>
<reference evidence="3 4" key="2">
    <citation type="journal article" date="2008" name="Bioinformatics">
        <title>Assembly reconciliation.</title>
        <authorList>
            <person name="Zimin A.V."/>
            <person name="Smith D.R."/>
            <person name="Sutton G."/>
            <person name="Yorke J.A."/>
        </authorList>
    </citation>
    <scope>NUCLEOTIDE SEQUENCE [LARGE SCALE GENOMIC DNA]</scope>
    <source>
        <strain evidence="3 4">TSC#14021-0224.01</strain>
    </source>
</reference>
<dbReference type="GO" id="GO:0042600">
    <property type="term" value="C:egg chorion"/>
    <property type="evidence" value="ECO:0007669"/>
    <property type="project" value="EnsemblMetazoa"/>
</dbReference>
<feature type="compositionally biased region" description="Polar residues" evidence="1">
    <location>
        <begin position="338"/>
        <end position="349"/>
    </location>
</feature>
<evidence type="ECO:0000313" key="3">
    <source>
        <dbReference type="EMBL" id="EDV45445.2"/>
    </source>
</evidence>
<dbReference type="OrthoDB" id="7872060at2759"/>
<sequence>MKLKAVKILLLFALLGVACIQAVVVGPQPLHNNNRNGYRYNGPAHKYLPSEESSSHGSHLDSSRKQGQQGSSDPYNSQHYPAQQHHAQGTQEYDHQQKELDSWQSALGQQQHQSFGSQQNPQNRYNEGREYQQYQGFNHQQSQGFNQQQNHESYGQHHYQQNPNQLPHLQSQHLAEPAYEPAHFQQQHHSIQGNKLHQQRKELWDSVPEQQSQEHEPWQSTQSLQSSHGFQQQQQHEQFRPQQQHNRFEQQLPLREDLWQPIRELDLEKLPSAEAHATSHKTVAAPGRDVKLVPSYTLSSDIEHDRFIGLDSMDTRLLTQSLPDAYRKQLFASPPEPSSLNQRQHQQLKPVSAAYGGSHGPSLGESPSDFLQMQSHSYQLPSTFSTHADWTQDKEQKQQPATGNRQYSTSAYAVSPSYLHSPVSSQPPKNSLSHPSRDFQPPYY</sequence>
<protein>
    <submittedName>
        <fullName evidence="3">Uncharacterized protein</fullName>
    </submittedName>
</protein>
<feature type="region of interest" description="Disordered" evidence="1">
    <location>
        <begin position="330"/>
        <end position="369"/>
    </location>
</feature>
<feature type="compositionally biased region" description="Low complexity" evidence="1">
    <location>
        <begin position="140"/>
        <end position="151"/>
    </location>
</feature>
<keyword evidence="2" id="KW-0732">Signal</keyword>
<feature type="region of interest" description="Disordered" evidence="1">
    <location>
        <begin position="28"/>
        <end position="124"/>
    </location>
</feature>
<dbReference type="EMBL" id="CH954183">
    <property type="protein sequence ID" value="EDV45445.2"/>
    <property type="molecule type" value="Genomic_DNA"/>
</dbReference>
<proteinExistence type="predicted"/>
<accession>B3P9E9</accession>